<keyword evidence="7" id="KW-0378">Hydrolase</keyword>
<comment type="pathway">
    <text evidence="11">Amino-acid degradation; L-tryptophan degradation via kynurenine pathway; L-kynurenine from L-tryptophan: step 2/2.</text>
</comment>
<comment type="caution">
    <text evidence="12">The sequence shown here is derived from an EMBL/GenBank/DDBJ whole genome shotgun (WGS) entry which is preliminary data.</text>
</comment>
<accession>A0A2M8F4T3</accession>
<evidence type="ECO:0000256" key="10">
    <source>
        <dbReference type="ARBA" id="ARBA00048496"/>
    </source>
</evidence>
<keyword evidence="6" id="KW-0479">Metal-binding</keyword>
<dbReference type="PANTHER" id="PTHR31118:SF32">
    <property type="entry name" value="KYNURENINE FORMAMIDASE"/>
    <property type="match status" value="1"/>
</dbReference>
<comment type="catalytic activity">
    <reaction evidence="10">
        <text>N-formyl-L-kynurenine + H2O = L-kynurenine + formate + H(+)</text>
        <dbReference type="Rhea" id="RHEA:13009"/>
        <dbReference type="ChEBI" id="CHEBI:15377"/>
        <dbReference type="ChEBI" id="CHEBI:15378"/>
        <dbReference type="ChEBI" id="CHEBI:15740"/>
        <dbReference type="ChEBI" id="CHEBI:57959"/>
        <dbReference type="ChEBI" id="CHEBI:58629"/>
        <dbReference type="EC" id="3.5.1.9"/>
    </reaction>
</comment>
<dbReference type="EC" id="3.5.1.9" evidence="4"/>
<keyword evidence="8" id="KW-0862">Zinc</keyword>
<dbReference type="GO" id="GO:0004061">
    <property type="term" value="F:arylformamidase activity"/>
    <property type="evidence" value="ECO:0007669"/>
    <property type="project" value="UniProtKB-EC"/>
</dbReference>
<evidence type="ECO:0000256" key="9">
    <source>
        <dbReference type="ARBA" id="ARBA00023079"/>
    </source>
</evidence>
<comment type="function">
    <text evidence="2">Catalyzes the hydrolysis of N-formyl-L-kynurenine to L-kynurenine, the second step in the kynurenine pathway of tryptophan degradation.</text>
</comment>
<comment type="subunit">
    <text evidence="3">Homodimer.</text>
</comment>
<name>A0A2M8F4T3_9BACT</name>
<evidence type="ECO:0000256" key="4">
    <source>
        <dbReference type="ARBA" id="ARBA00012930"/>
    </source>
</evidence>
<dbReference type="FunFam" id="3.50.30.50:FF:000001">
    <property type="entry name" value="Kynurenine formamidase"/>
    <property type="match status" value="1"/>
</dbReference>
<dbReference type="InterPro" id="IPR037175">
    <property type="entry name" value="KFase_sf"/>
</dbReference>
<gene>
    <name evidence="12" type="ORF">CO051_00140</name>
</gene>
<reference evidence="13" key="1">
    <citation type="submission" date="2017-09" db="EMBL/GenBank/DDBJ databases">
        <title>Depth-based differentiation of microbial function through sediment-hosted aquifers and enrichment of novel symbionts in the deep terrestrial subsurface.</title>
        <authorList>
            <person name="Probst A.J."/>
            <person name="Ladd B."/>
            <person name="Jarett J.K."/>
            <person name="Geller-Mcgrath D.E."/>
            <person name="Sieber C.M.K."/>
            <person name="Emerson J.B."/>
            <person name="Anantharaman K."/>
            <person name="Thomas B.C."/>
            <person name="Malmstrom R."/>
            <person name="Stieglmeier M."/>
            <person name="Klingl A."/>
            <person name="Woyke T."/>
            <person name="Ryan C.M."/>
            <person name="Banfield J.F."/>
        </authorList>
    </citation>
    <scope>NUCLEOTIDE SEQUENCE [LARGE SCALE GENOMIC DNA]</scope>
</reference>
<protein>
    <recommendedName>
        <fullName evidence="5">Kynurenine formamidase</fullName>
        <ecNumber evidence="4">3.5.1.9</ecNumber>
    </recommendedName>
</protein>
<dbReference type="GO" id="GO:0046872">
    <property type="term" value="F:metal ion binding"/>
    <property type="evidence" value="ECO:0007669"/>
    <property type="project" value="UniProtKB-KW"/>
</dbReference>
<evidence type="ECO:0000256" key="1">
    <source>
        <dbReference type="ARBA" id="ARBA00001947"/>
    </source>
</evidence>
<evidence type="ECO:0000256" key="11">
    <source>
        <dbReference type="ARBA" id="ARBA00060547"/>
    </source>
</evidence>
<dbReference type="EMBL" id="PFSC01000003">
    <property type="protein sequence ID" value="PJC34313.1"/>
    <property type="molecule type" value="Genomic_DNA"/>
</dbReference>
<evidence type="ECO:0000256" key="5">
    <source>
        <dbReference type="ARBA" id="ARBA00014889"/>
    </source>
</evidence>
<dbReference type="Proteomes" id="UP000231383">
    <property type="component" value="Unassembled WGS sequence"/>
</dbReference>
<evidence type="ECO:0000256" key="8">
    <source>
        <dbReference type="ARBA" id="ARBA00022833"/>
    </source>
</evidence>
<dbReference type="SUPFAM" id="SSF102198">
    <property type="entry name" value="Putative cyclase"/>
    <property type="match status" value="1"/>
</dbReference>
<evidence type="ECO:0000256" key="7">
    <source>
        <dbReference type="ARBA" id="ARBA00022801"/>
    </source>
</evidence>
<organism evidence="12 13">
    <name type="scientific">Candidatus Roizmanbacteria bacterium CG_4_9_14_0_2_um_filter_39_13</name>
    <dbReference type="NCBI Taxonomy" id="1974839"/>
    <lineage>
        <taxon>Bacteria</taxon>
        <taxon>Candidatus Roizmaniibacteriota</taxon>
    </lineage>
</organism>
<dbReference type="InterPro" id="IPR007325">
    <property type="entry name" value="KFase/CYL"/>
</dbReference>
<proteinExistence type="predicted"/>
<dbReference type="GO" id="GO:0019441">
    <property type="term" value="P:L-tryptophan catabolic process to kynurenine"/>
    <property type="evidence" value="ECO:0007669"/>
    <property type="project" value="InterPro"/>
</dbReference>
<evidence type="ECO:0000256" key="6">
    <source>
        <dbReference type="ARBA" id="ARBA00022723"/>
    </source>
</evidence>
<comment type="cofactor">
    <cofactor evidence="1">
        <name>Zn(2+)</name>
        <dbReference type="ChEBI" id="CHEBI:29105"/>
    </cofactor>
</comment>
<sequence>MTCIGRYNGIYMNTQTIIDISIPLSPFTIVYPGNPQIEIEEIKSEASKSTISKITSGSHNGTHIDAPKHAIENGKSISDIPLDVFIGHCRVIDCTADTEAVSRETLESNHIQSGERILLKTSNSQKGYKEFYPDFVYLSPEGAQYLSELGIALVGIDYFSIKQKGSTDNRPHTLLLEKDIPIIEGIDFSQVEPGEYTIVAFPLKYMGIDGAPARVVLLK</sequence>
<evidence type="ECO:0000313" key="12">
    <source>
        <dbReference type="EMBL" id="PJC34313.1"/>
    </source>
</evidence>
<dbReference type="Pfam" id="PF04199">
    <property type="entry name" value="Cyclase"/>
    <property type="match status" value="1"/>
</dbReference>
<dbReference type="Gene3D" id="3.50.30.50">
    <property type="entry name" value="Putative cyclase"/>
    <property type="match status" value="1"/>
</dbReference>
<dbReference type="AlphaFoldDB" id="A0A2M8F4T3"/>
<dbReference type="PANTHER" id="PTHR31118">
    <property type="entry name" value="CYCLASE-LIKE PROTEIN 2"/>
    <property type="match status" value="1"/>
</dbReference>
<evidence type="ECO:0000313" key="13">
    <source>
        <dbReference type="Proteomes" id="UP000231383"/>
    </source>
</evidence>
<keyword evidence="9" id="KW-0823">Tryptophan catabolism</keyword>
<evidence type="ECO:0000256" key="2">
    <source>
        <dbReference type="ARBA" id="ARBA00002204"/>
    </source>
</evidence>
<evidence type="ECO:0000256" key="3">
    <source>
        <dbReference type="ARBA" id="ARBA00011738"/>
    </source>
</evidence>